<dbReference type="EMBL" id="NUDL01000213">
    <property type="protein sequence ID" value="PEM40835.1"/>
    <property type="molecule type" value="Genomic_DNA"/>
</dbReference>
<protein>
    <submittedName>
        <fullName evidence="1">Exosporium protein D</fullName>
    </submittedName>
</protein>
<proteinExistence type="predicted"/>
<feature type="non-terminal residue" evidence="1">
    <location>
        <position position="1"/>
    </location>
</feature>
<dbReference type="Proteomes" id="UP000220621">
    <property type="component" value="Unassembled WGS sequence"/>
</dbReference>
<evidence type="ECO:0000313" key="1">
    <source>
        <dbReference type="EMBL" id="PEM40835.1"/>
    </source>
</evidence>
<name>A0A2A8BB97_9BACI</name>
<sequence length="44" mass="4952">DFQSLTLTKQEGPTSAVSLFVQKTFCICCNDNNDSCDECYHECN</sequence>
<evidence type="ECO:0000313" key="2">
    <source>
        <dbReference type="Proteomes" id="UP000220621"/>
    </source>
</evidence>
<gene>
    <name evidence="1" type="ORF">CN611_31645</name>
</gene>
<accession>A0A2A8BB97</accession>
<organism evidence="1 2">
    <name type="scientific">Bacillus wiedmannii</name>
    <dbReference type="NCBI Taxonomy" id="1890302"/>
    <lineage>
        <taxon>Bacteria</taxon>
        <taxon>Bacillati</taxon>
        <taxon>Bacillota</taxon>
        <taxon>Bacilli</taxon>
        <taxon>Bacillales</taxon>
        <taxon>Bacillaceae</taxon>
        <taxon>Bacillus</taxon>
        <taxon>Bacillus cereus group</taxon>
    </lineage>
</organism>
<comment type="caution">
    <text evidence="1">The sequence shown here is derived from an EMBL/GenBank/DDBJ whole genome shotgun (WGS) entry which is preliminary data.</text>
</comment>
<reference evidence="1 2" key="1">
    <citation type="submission" date="2017-09" db="EMBL/GenBank/DDBJ databases">
        <title>Large-scale bioinformatics analysis of Bacillus genomes uncovers conserved roles of natural products in bacterial physiology.</title>
        <authorList>
            <consortium name="Agbiome Team Llc"/>
            <person name="Bleich R.M."/>
            <person name="Grubbs K.J."/>
            <person name="Santa Maria K.C."/>
            <person name="Allen S.E."/>
            <person name="Farag S."/>
            <person name="Shank E.A."/>
            <person name="Bowers A."/>
        </authorList>
    </citation>
    <scope>NUCLEOTIDE SEQUENCE [LARGE SCALE GENOMIC DNA]</scope>
    <source>
        <strain evidence="1 2">AFS010764</strain>
    </source>
</reference>
<dbReference type="AlphaFoldDB" id="A0A2A8BB97"/>